<dbReference type="SUPFAM" id="SSF159501">
    <property type="entry name" value="EreA/ChaN-like"/>
    <property type="match status" value="1"/>
</dbReference>
<dbReference type="EMBL" id="UOGD01000270">
    <property type="protein sequence ID" value="VAX24264.1"/>
    <property type="molecule type" value="Genomic_DNA"/>
</dbReference>
<reference evidence="3" key="1">
    <citation type="submission" date="2018-06" db="EMBL/GenBank/DDBJ databases">
        <authorList>
            <person name="Zhirakovskaya E."/>
        </authorList>
    </citation>
    <scope>NUCLEOTIDE SEQUENCE</scope>
</reference>
<organism evidence="3">
    <name type="scientific">hydrothermal vent metagenome</name>
    <dbReference type="NCBI Taxonomy" id="652676"/>
    <lineage>
        <taxon>unclassified sequences</taxon>
        <taxon>metagenomes</taxon>
        <taxon>ecological metagenomes</taxon>
    </lineage>
</organism>
<proteinExistence type="predicted"/>
<protein>
    <recommendedName>
        <fullName evidence="2">PDZ domain-containing protein</fullName>
    </recommendedName>
</protein>
<sequence length="445" mass="50625">MNNYPRYVLGILLLLTTFVAAQEFDTERIPIGDQARKYNFCSVKLDKILDTKSNKELTFDNLISELGNYRIVMIGETHTNQLHHDVQFDIIKGLTESGKKVILALEMFNSKQDEALAKWSSGETDESTFMQQTNFLVTWSHNYRYYKAIFDYTREKHIPMYGVNVERKYASKIGRGGLSSLTSEEKAAIPEVDTSNIEHRFFVKVAMEGMSATMPAQFNNMYQAQSLWDTAMGEGAIKAAKENPDAVVVVLAGSGHVVYNLGIGRIIKDRSDLPFASVVTVDVPDKSEESTMMMMRKDVKKEGMKTDSSKNKKMDHSSPHSNPHSMMGMDSTPNKIVIRSLGDYLWGKKEMKQDKYPAFGFSINEFDGEGFPIKRVLPNTIAYENGLRKGDIILAIDGTTFKNSFELKKYLQFKNWDEKISFELMRDGEKENITFIIKPVEKDED</sequence>
<dbReference type="Pfam" id="PF04187">
    <property type="entry name" value="Cofac_haem_bdg"/>
    <property type="match status" value="1"/>
</dbReference>
<dbReference type="SMART" id="SM00228">
    <property type="entry name" value="PDZ"/>
    <property type="match status" value="1"/>
</dbReference>
<evidence type="ECO:0000256" key="1">
    <source>
        <dbReference type="SAM" id="MobiDB-lite"/>
    </source>
</evidence>
<evidence type="ECO:0000259" key="2">
    <source>
        <dbReference type="PROSITE" id="PS50106"/>
    </source>
</evidence>
<dbReference type="Gene3D" id="2.30.42.10">
    <property type="match status" value="1"/>
</dbReference>
<feature type="compositionally biased region" description="Basic and acidic residues" evidence="1">
    <location>
        <begin position="300"/>
        <end position="318"/>
    </location>
</feature>
<dbReference type="SUPFAM" id="SSF50156">
    <property type="entry name" value="PDZ domain-like"/>
    <property type="match status" value="1"/>
</dbReference>
<feature type="domain" description="PDZ" evidence="2">
    <location>
        <begin position="348"/>
        <end position="428"/>
    </location>
</feature>
<dbReference type="InterPro" id="IPR001478">
    <property type="entry name" value="PDZ"/>
</dbReference>
<dbReference type="CDD" id="cd14727">
    <property type="entry name" value="ChanN-like"/>
    <property type="match status" value="1"/>
</dbReference>
<dbReference type="PROSITE" id="PS50106">
    <property type="entry name" value="PDZ"/>
    <property type="match status" value="1"/>
</dbReference>
<dbReference type="Gene3D" id="3.40.50.11550">
    <property type="match status" value="1"/>
</dbReference>
<dbReference type="InterPro" id="IPR036034">
    <property type="entry name" value="PDZ_sf"/>
</dbReference>
<accession>A0A3B1CJV1</accession>
<evidence type="ECO:0000313" key="3">
    <source>
        <dbReference type="EMBL" id="VAX24264.1"/>
    </source>
</evidence>
<feature type="region of interest" description="Disordered" evidence="1">
    <location>
        <begin position="300"/>
        <end position="329"/>
    </location>
</feature>
<dbReference type="InterPro" id="IPR007314">
    <property type="entry name" value="Cofac_haem-bd_dom"/>
</dbReference>
<dbReference type="Pfam" id="PF13180">
    <property type="entry name" value="PDZ_2"/>
    <property type="match status" value="1"/>
</dbReference>
<gene>
    <name evidence="3" type="ORF">MNBD_IGNAVI01-2627</name>
</gene>
<dbReference type="AlphaFoldDB" id="A0A3B1CJV1"/>
<name>A0A3B1CJV1_9ZZZZ</name>